<proteinExistence type="predicted"/>
<dbReference type="AlphaFoldDB" id="A0A239DP99"/>
<accession>A0A239DP99</accession>
<sequence length="53" mass="5800">MSTPADVDASRHLIPPPNRGGKAVNRSQMAQSHDRPFPYKTPELNGTSPRMIA</sequence>
<evidence type="ECO:0000313" key="3">
    <source>
        <dbReference type="Proteomes" id="UP000198420"/>
    </source>
</evidence>
<gene>
    <name evidence="2" type="ORF">SAMN06265355_11598</name>
</gene>
<feature type="compositionally biased region" description="Polar residues" evidence="1">
    <location>
        <begin position="44"/>
        <end position="53"/>
    </location>
</feature>
<keyword evidence="3" id="KW-1185">Reference proteome</keyword>
<dbReference type="RefSeq" id="WP_179279100.1">
    <property type="nucleotide sequence ID" value="NZ_FZNP01000015.1"/>
</dbReference>
<dbReference type="Proteomes" id="UP000198420">
    <property type="component" value="Unassembled WGS sequence"/>
</dbReference>
<feature type="region of interest" description="Disordered" evidence="1">
    <location>
        <begin position="1"/>
        <end position="53"/>
    </location>
</feature>
<reference evidence="3" key="1">
    <citation type="submission" date="2017-06" db="EMBL/GenBank/DDBJ databases">
        <authorList>
            <person name="Varghese N."/>
            <person name="Submissions S."/>
        </authorList>
    </citation>
    <scope>NUCLEOTIDE SEQUENCE [LARGE SCALE GENOMIC DNA]</scope>
    <source>
        <strain evidence="3">DSM 44485</strain>
    </source>
</reference>
<dbReference type="EMBL" id="FZNP01000015">
    <property type="protein sequence ID" value="SNS34320.1"/>
    <property type="molecule type" value="Genomic_DNA"/>
</dbReference>
<protein>
    <submittedName>
        <fullName evidence="2">Uncharacterized protein</fullName>
    </submittedName>
</protein>
<evidence type="ECO:0000256" key="1">
    <source>
        <dbReference type="SAM" id="MobiDB-lite"/>
    </source>
</evidence>
<organism evidence="2 3">
    <name type="scientific">Actinomadura mexicana</name>
    <dbReference type="NCBI Taxonomy" id="134959"/>
    <lineage>
        <taxon>Bacteria</taxon>
        <taxon>Bacillati</taxon>
        <taxon>Actinomycetota</taxon>
        <taxon>Actinomycetes</taxon>
        <taxon>Streptosporangiales</taxon>
        <taxon>Thermomonosporaceae</taxon>
        <taxon>Actinomadura</taxon>
    </lineage>
</organism>
<evidence type="ECO:0000313" key="2">
    <source>
        <dbReference type="EMBL" id="SNS34320.1"/>
    </source>
</evidence>
<name>A0A239DP99_9ACTN</name>